<gene>
    <name evidence="2" type="ORF">ACHHYP_02051</name>
</gene>
<reference evidence="2 3" key="1">
    <citation type="journal article" date="2014" name="Genome Biol. Evol.">
        <title>The secreted proteins of Achlya hypogyna and Thraustotheca clavata identify the ancestral oomycete secretome and reveal gene acquisitions by horizontal gene transfer.</title>
        <authorList>
            <person name="Misner I."/>
            <person name="Blouin N."/>
            <person name="Leonard G."/>
            <person name="Richards T.A."/>
            <person name="Lane C.E."/>
        </authorList>
    </citation>
    <scope>NUCLEOTIDE SEQUENCE [LARGE SCALE GENOMIC DNA]</scope>
    <source>
        <strain evidence="2 3">ATCC 48635</strain>
    </source>
</reference>
<organism evidence="2 3">
    <name type="scientific">Achlya hypogyna</name>
    <name type="common">Oomycete</name>
    <name type="synonym">Protoachlya hypogyna</name>
    <dbReference type="NCBI Taxonomy" id="1202772"/>
    <lineage>
        <taxon>Eukaryota</taxon>
        <taxon>Sar</taxon>
        <taxon>Stramenopiles</taxon>
        <taxon>Oomycota</taxon>
        <taxon>Saprolegniomycetes</taxon>
        <taxon>Saprolegniales</taxon>
        <taxon>Achlyaceae</taxon>
        <taxon>Achlya</taxon>
    </lineage>
</organism>
<dbReference type="EMBL" id="JNBR01000019">
    <property type="protein sequence ID" value="OQS00958.1"/>
    <property type="molecule type" value="Genomic_DNA"/>
</dbReference>
<dbReference type="Pfam" id="PF15907">
    <property type="entry name" value="Itfg2"/>
    <property type="match status" value="1"/>
</dbReference>
<evidence type="ECO:0000313" key="2">
    <source>
        <dbReference type="EMBL" id="OQS00958.1"/>
    </source>
</evidence>
<feature type="compositionally biased region" description="Basic residues" evidence="1">
    <location>
        <begin position="440"/>
        <end position="450"/>
    </location>
</feature>
<dbReference type="PANTHER" id="PTHR16317:SF1">
    <property type="entry name" value="KICSTOR COMPLEX PROTEIN ITFG2"/>
    <property type="match status" value="1"/>
</dbReference>
<evidence type="ECO:0000256" key="1">
    <source>
        <dbReference type="SAM" id="MobiDB-lite"/>
    </source>
</evidence>
<comment type="caution">
    <text evidence="2">The sequence shown here is derived from an EMBL/GenBank/DDBJ whole genome shotgun (WGS) entry which is preliminary data.</text>
</comment>
<proteinExistence type="predicted"/>
<dbReference type="PANTHER" id="PTHR16317">
    <property type="entry name" value="INTEGRIN ALPHA REPEAT DOMAIN-CONTAINING"/>
    <property type="match status" value="1"/>
</dbReference>
<dbReference type="InterPro" id="IPR031793">
    <property type="entry name" value="KICSTOR_ITFG2"/>
</dbReference>
<dbReference type="GO" id="GO:0032006">
    <property type="term" value="P:regulation of TOR signaling"/>
    <property type="evidence" value="ECO:0007669"/>
    <property type="project" value="TreeGrafter"/>
</dbReference>
<name>A0A1V9ZSG2_ACHHY</name>
<dbReference type="SUPFAM" id="SSF50998">
    <property type="entry name" value="Quinoprotein alcohol dehydrogenase-like"/>
    <property type="match status" value="1"/>
</dbReference>
<dbReference type="Proteomes" id="UP000243579">
    <property type="component" value="Unassembled WGS sequence"/>
</dbReference>
<protein>
    <submittedName>
        <fullName evidence="2">Uncharacterized protein</fullName>
    </submittedName>
</protein>
<dbReference type="AlphaFoldDB" id="A0A1V9ZSG2"/>
<keyword evidence="3" id="KW-1185">Reference proteome</keyword>
<dbReference type="OrthoDB" id="9996127at2759"/>
<feature type="region of interest" description="Disordered" evidence="1">
    <location>
        <begin position="430"/>
        <end position="450"/>
    </location>
</feature>
<evidence type="ECO:0000313" key="3">
    <source>
        <dbReference type="Proteomes" id="UP000243579"/>
    </source>
</evidence>
<accession>A0A1V9ZSG2</accession>
<sequence length="450" mass="47426">MPSATGNVRSVCLVPTGLLTFEGKVLPNAYAFADLNGDNDIELVVGSMAGKMAGLSSSESAYGHSVDGCITAIVAHASADRRALLFVTTAEGQCIVLQKQADADAFATIEQFAIPLNVSAAAVIKASLVLGTRDATIHTFNIANVHKAFEEKKVRVPGEVESMLRQGDAGKVEPLVVCLHTGAVLKFNTMTSRVQLQEPWDGAGRAFALTQIKSDGVVALDAFGRLDGSVELRHAASGEALWSLQLPDALLMMATITLFQDGDEEIALCCWNGDVYLVNKAGSQLRFSIPFSITAFFTGAFAQGGQDTLFCATTSGGILYYSGIGQSIRHIRHHSVLEAIETAGLLSALDTPAKRQALLAALALHVPHLAPVAAPSLPDCLRALVYASSSLLATPPVVVRLAPAPDDPAPPEQASPPMLPASPIESALLVALDQTPPAPRTKKGHRKQRR</sequence>
<dbReference type="InterPro" id="IPR011047">
    <property type="entry name" value="Quinoprotein_ADH-like_sf"/>
</dbReference>
<dbReference type="STRING" id="1202772.A0A1V9ZSG2"/>